<feature type="region of interest" description="Disordered" evidence="4">
    <location>
        <begin position="102"/>
        <end position="127"/>
    </location>
</feature>
<feature type="compositionally biased region" description="Polar residues" evidence="4">
    <location>
        <begin position="59"/>
        <end position="69"/>
    </location>
</feature>
<evidence type="ECO:0000256" key="1">
    <source>
        <dbReference type="ARBA" id="ARBA00007926"/>
    </source>
</evidence>
<dbReference type="EMBL" id="KV744830">
    <property type="protein sequence ID" value="OCK84777.1"/>
    <property type="molecule type" value="Genomic_DNA"/>
</dbReference>
<dbReference type="Gene3D" id="3.30.390.110">
    <property type="match status" value="1"/>
</dbReference>
<proteinExistence type="inferred from homology"/>
<dbReference type="GO" id="GO:0006412">
    <property type="term" value="P:translation"/>
    <property type="evidence" value="ECO:0007669"/>
    <property type="project" value="InterPro"/>
</dbReference>
<dbReference type="Proteomes" id="UP000250266">
    <property type="component" value="Unassembled WGS sequence"/>
</dbReference>
<evidence type="ECO:0000256" key="3">
    <source>
        <dbReference type="ARBA" id="ARBA00023274"/>
    </source>
</evidence>
<evidence type="ECO:0000313" key="6">
    <source>
        <dbReference type="EMBL" id="OCK84777.1"/>
    </source>
</evidence>
<feature type="domain" description="Ribosomal eL28/Mak16" evidence="5">
    <location>
        <begin position="5"/>
        <end position="104"/>
    </location>
</feature>
<dbReference type="GO" id="GO:0005840">
    <property type="term" value="C:ribosome"/>
    <property type="evidence" value="ECO:0007669"/>
    <property type="project" value="UniProtKB-KW"/>
</dbReference>
<dbReference type="GO" id="GO:0003735">
    <property type="term" value="F:structural constituent of ribosome"/>
    <property type="evidence" value="ECO:0007669"/>
    <property type="project" value="InterPro"/>
</dbReference>
<dbReference type="InterPro" id="IPR029004">
    <property type="entry name" value="Ribosomal_eL28/Mak16"/>
</dbReference>
<dbReference type="InterPro" id="IPR002672">
    <property type="entry name" value="Ribosomal_eL28"/>
</dbReference>
<feature type="region of interest" description="Disordered" evidence="4">
    <location>
        <begin position="49"/>
        <end position="69"/>
    </location>
</feature>
<reference evidence="6 7" key="1">
    <citation type="journal article" date="2016" name="Nat. Commun.">
        <title>Ectomycorrhizal ecology is imprinted in the genome of the dominant symbiotic fungus Cenococcum geophilum.</title>
        <authorList>
            <consortium name="DOE Joint Genome Institute"/>
            <person name="Peter M."/>
            <person name="Kohler A."/>
            <person name="Ohm R.A."/>
            <person name="Kuo A."/>
            <person name="Krutzmann J."/>
            <person name="Morin E."/>
            <person name="Arend M."/>
            <person name="Barry K.W."/>
            <person name="Binder M."/>
            <person name="Choi C."/>
            <person name="Clum A."/>
            <person name="Copeland A."/>
            <person name="Grisel N."/>
            <person name="Haridas S."/>
            <person name="Kipfer T."/>
            <person name="LaButti K."/>
            <person name="Lindquist E."/>
            <person name="Lipzen A."/>
            <person name="Maire R."/>
            <person name="Meier B."/>
            <person name="Mihaltcheva S."/>
            <person name="Molinier V."/>
            <person name="Murat C."/>
            <person name="Poggeler S."/>
            <person name="Quandt C.A."/>
            <person name="Sperisen C."/>
            <person name="Tritt A."/>
            <person name="Tisserant E."/>
            <person name="Crous P.W."/>
            <person name="Henrissat B."/>
            <person name="Nehls U."/>
            <person name="Egli S."/>
            <person name="Spatafora J.W."/>
            <person name="Grigoriev I.V."/>
            <person name="Martin F.M."/>
        </authorList>
    </citation>
    <scope>NUCLEOTIDE SEQUENCE [LARGE SCALE GENOMIC DNA]</scope>
    <source>
        <strain evidence="6 7">CBS 459.81</strain>
    </source>
</reference>
<dbReference type="PANTHER" id="PTHR10544">
    <property type="entry name" value="60S RIBOSOMAL PROTEIN L28"/>
    <property type="match status" value="1"/>
</dbReference>
<keyword evidence="2 6" id="KW-0689">Ribosomal protein</keyword>
<dbReference type="OrthoDB" id="338850at2759"/>
<evidence type="ECO:0000313" key="7">
    <source>
        <dbReference type="Proteomes" id="UP000250266"/>
    </source>
</evidence>
<protein>
    <submittedName>
        <fullName evidence="6">Ribosomal protein L28e</fullName>
    </submittedName>
</protein>
<feature type="compositionally biased region" description="Basic residues" evidence="4">
    <location>
        <begin position="115"/>
        <end position="127"/>
    </location>
</feature>
<organism evidence="6 7">
    <name type="scientific">Lepidopterella palustris CBS 459.81</name>
    <dbReference type="NCBI Taxonomy" id="1314670"/>
    <lineage>
        <taxon>Eukaryota</taxon>
        <taxon>Fungi</taxon>
        <taxon>Dikarya</taxon>
        <taxon>Ascomycota</taxon>
        <taxon>Pezizomycotina</taxon>
        <taxon>Dothideomycetes</taxon>
        <taxon>Pleosporomycetidae</taxon>
        <taxon>Mytilinidiales</taxon>
        <taxon>Argynnaceae</taxon>
        <taxon>Lepidopterella</taxon>
    </lineage>
</organism>
<comment type="similarity">
    <text evidence="1">Belongs to the eukaryotic ribosomal protein eL28 family.</text>
</comment>
<evidence type="ECO:0000256" key="4">
    <source>
        <dbReference type="SAM" id="MobiDB-lite"/>
    </source>
</evidence>
<accession>A0A8E2EIR6</accession>
<evidence type="ECO:0000259" key="5">
    <source>
        <dbReference type="Pfam" id="PF01778"/>
    </source>
</evidence>
<dbReference type="GO" id="GO:1990904">
    <property type="term" value="C:ribonucleoprotein complex"/>
    <property type="evidence" value="ECO:0007669"/>
    <property type="project" value="UniProtKB-KW"/>
</dbReference>
<keyword evidence="7" id="KW-1185">Reference proteome</keyword>
<name>A0A8E2EIR6_9PEZI</name>
<evidence type="ECO:0000256" key="2">
    <source>
        <dbReference type="ARBA" id="ARBA00022980"/>
    </source>
</evidence>
<dbReference type="AlphaFoldDB" id="A0A8E2EIR6"/>
<dbReference type="Pfam" id="PF01778">
    <property type="entry name" value="Ribosomal_L28e"/>
    <property type="match status" value="1"/>
</dbReference>
<sequence>MSAGGVQFSRDPLNLKNKYSRKYEGSINDKAIGVQPSENGGVTLLTKKANKSNKPASAYQSTTFGPSTSTRKTYRAIANSTAKRSCRADLRADAIARASAIRKSQKPVKEDRPVKLRGVKAKKAAEA</sequence>
<keyword evidence="3" id="KW-0687">Ribonucleoprotein</keyword>
<gene>
    <name evidence="6" type="ORF">K432DRAFT_378220</name>
</gene>